<dbReference type="RefSeq" id="WP_320509925.1">
    <property type="nucleotide sequence ID" value="NZ_JAXCLW010000006.1"/>
</dbReference>
<accession>A0ABU5EEU5</accession>
<gene>
    <name evidence="3" type="ORF">SMD27_18555</name>
</gene>
<keyword evidence="3" id="KW-0378">Hydrolase</keyword>
<dbReference type="EMBL" id="JAXCLW010000006">
    <property type="protein sequence ID" value="MDY0884852.1"/>
    <property type="molecule type" value="Genomic_DNA"/>
</dbReference>
<name>A0ABU5EEU5_9PROT</name>
<evidence type="ECO:0000259" key="2">
    <source>
        <dbReference type="Pfam" id="PF12697"/>
    </source>
</evidence>
<sequence length="526" mass="56384">MKLRNPFVLLAGAALGSSFASRLDLAIITGITAFMKPIRAWAAAEIAEGDLDRWHALLGLDSASVPQEADLGVHLTPKHLATRYFGDRALLRRAHRVAARATLRRLVWESTLFSPAADAANRAPAWVDPNWAKDLQALEKARRQTQRALHGMKPLFLPYANAPFPAIGAPPASIAATERALAGVTRRPRLDLARITPGLERSLAIPLAETVTYWLRWQADSKVTAGARITESVSTESAVEKEVARDMARGDMARWDMARGDDDTEDTRDIGYARVIEPAHAPPGLPAIVICHGLGVEYETSGPPIAFARSLARRGLRIVMPEAPGHGRRRRKGLYGGEAFLRGQPVSGIRHLLQASAEAVAMIAWCRAAGSPKVALAGSSLGAMTAQLAAARVIESDLAIARPDHLLLVTPTGNLADLAFTSSLAIAAGLDRMVQAAGWTPDLFQRWSTLVEPPEDPPIDPAAISMVLGTNDTVTPYEGGLALTQRWQVPEKNLVIAGRGHFTSSIAMALPGSALDKLARALSSLD</sequence>
<dbReference type="Pfam" id="PF12697">
    <property type="entry name" value="Abhydrolase_6"/>
    <property type="match status" value="1"/>
</dbReference>
<reference evidence="3 4" key="1">
    <citation type="journal article" date="2016" name="Antonie Van Leeuwenhoek">
        <title>Dongia soli sp. nov., isolated from soil from Dokdo, Korea.</title>
        <authorList>
            <person name="Kim D.U."/>
            <person name="Lee H."/>
            <person name="Kim H."/>
            <person name="Kim S.G."/>
            <person name="Ka J.O."/>
        </authorList>
    </citation>
    <scope>NUCLEOTIDE SEQUENCE [LARGE SCALE GENOMIC DNA]</scope>
    <source>
        <strain evidence="3 4">D78</strain>
    </source>
</reference>
<organism evidence="3 4">
    <name type="scientific">Dongia soli</name>
    <dbReference type="NCBI Taxonomy" id="600628"/>
    <lineage>
        <taxon>Bacteria</taxon>
        <taxon>Pseudomonadati</taxon>
        <taxon>Pseudomonadota</taxon>
        <taxon>Alphaproteobacteria</taxon>
        <taxon>Rhodospirillales</taxon>
        <taxon>Dongiaceae</taxon>
        <taxon>Dongia</taxon>
    </lineage>
</organism>
<comment type="caution">
    <text evidence="3">The sequence shown here is derived from an EMBL/GenBank/DDBJ whole genome shotgun (WGS) entry which is preliminary data.</text>
</comment>
<dbReference type="SUPFAM" id="SSF53474">
    <property type="entry name" value="alpha/beta-Hydrolases"/>
    <property type="match status" value="1"/>
</dbReference>
<dbReference type="GO" id="GO:0016787">
    <property type="term" value="F:hydrolase activity"/>
    <property type="evidence" value="ECO:0007669"/>
    <property type="project" value="UniProtKB-KW"/>
</dbReference>
<proteinExistence type="predicted"/>
<keyword evidence="4" id="KW-1185">Reference proteome</keyword>
<dbReference type="Gene3D" id="3.40.50.1820">
    <property type="entry name" value="alpha/beta hydrolase"/>
    <property type="match status" value="1"/>
</dbReference>
<dbReference type="Proteomes" id="UP001279642">
    <property type="component" value="Unassembled WGS sequence"/>
</dbReference>
<feature type="signal peptide" evidence="1">
    <location>
        <begin position="1"/>
        <end position="20"/>
    </location>
</feature>
<dbReference type="InterPro" id="IPR029058">
    <property type="entry name" value="AB_hydrolase_fold"/>
</dbReference>
<feature type="chain" id="PRO_5045725889" evidence="1">
    <location>
        <begin position="21"/>
        <end position="526"/>
    </location>
</feature>
<feature type="domain" description="AB hydrolase-1" evidence="2">
    <location>
        <begin position="288"/>
        <end position="502"/>
    </location>
</feature>
<protein>
    <submittedName>
        <fullName evidence="3">Alpha/beta fold hydrolase</fullName>
    </submittedName>
</protein>
<evidence type="ECO:0000313" key="4">
    <source>
        <dbReference type="Proteomes" id="UP001279642"/>
    </source>
</evidence>
<evidence type="ECO:0000313" key="3">
    <source>
        <dbReference type="EMBL" id="MDY0884852.1"/>
    </source>
</evidence>
<dbReference type="InterPro" id="IPR000073">
    <property type="entry name" value="AB_hydrolase_1"/>
</dbReference>
<keyword evidence="1" id="KW-0732">Signal</keyword>
<evidence type="ECO:0000256" key="1">
    <source>
        <dbReference type="SAM" id="SignalP"/>
    </source>
</evidence>